<evidence type="ECO:0000313" key="2">
    <source>
        <dbReference type="WBParaSite" id="PSU_v2.g5170.t1"/>
    </source>
</evidence>
<name>A0A914Z4J5_9BILA</name>
<reference evidence="2" key="1">
    <citation type="submission" date="2022-11" db="UniProtKB">
        <authorList>
            <consortium name="WormBaseParasite"/>
        </authorList>
    </citation>
    <scope>IDENTIFICATION</scope>
</reference>
<organism evidence="1 2">
    <name type="scientific">Panagrolaimus superbus</name>
    <dbReference type="NCBI Taxonomy" id="310955"/>
    <lineage>
        <taxon>Eukaryota</taxon>
        <taxon>Metazoa</taxon>
        <taxon>Ecdysozoa</taxon>
        <taxon>Nematoda</taxon>
        <taxon>Chromadorea</taxon>
        <taxon>Rhabditida</taxon>
        <taxon>Tylenchina</taxon>
        <taxon>Panagrolaimomorpha</taxon>
        <taxon>Panagrolaimoidea</taxon>
        <taxon>Panagrolaimidae</taxon>
        <taxon>Panagrolaimus</taxon>
    </lineage>
</organism>
<proteinExistence type="predicted"/>
<sequence length="158" mass="18044">MAGQARHNDFMKIYRLLKEHGDRNLVETEGEAEYGGDINMFVSFKIDENNGMYLSLGERMMLDQFVPEKTIVDSYCPSVKSQIKNRTCQCGFYSPSIKANKEHKESNCCVDGQLLVDDFEEEDDPESEAVFSGCNNDDVCPILSFETENDHSIRFFPN</sequence>
<evidence type="ECO:0000313" key="1">
    <source>
        <dbReference type="Proteomes" id="UP000887577"/>
    </source>
</evidence>
<dbReference type="AlphaFoldDB" id="A0A914Z4J5"/>
<protein>
    <submittedName>
        <fullName evidence="2">Uncharacterized protein</fullName>
    </submittedName>
</protein>
<accession>A0A914Z4J5</accession>
<keyword evidence="1" id="KW-1185">Reference proteome</keyword>
<dbReference type="WBParaSite" id="PSU_v2.g5170.t1">
    <property type="protein sequence ID" value="PSU_v2.g5170.t1"/>
    <property type="gene ID" value="PSU_v2.g5170"/>
</dbReference>
<dbReference type="Proteomes" id="UP000887577">
    <property type="component" value="Unplaced"/>
</dbReference>